<gene>
    <name evidence="1" type="ORF">F6J89_18735</name>
</gene>
<protein>
    <submittedName>
        <fullName evidence="1">Phage tail sheath family protein</fullName>
    </submittedName>
</protein>
<proteinExistence type="predicted"/>
<reference evidence="1" key="1">
    <citation type="submission" date="2019-11" db="EMBL/GenBank/DDBJ databases">
        <title>Genomic insights into an expanded diversity of filamentous marine cyanobacteria reveals the extraordinary biosynthetic potential of Moorea and Okeania.</title>
        <authorList>
            <person name="Ferreira Leao T."/>
            <person name="Wang M."/>
            <person name="Moss N."/>
            <person name="Da Silva R."/>
            <person name="Sanders J."/>
            <person name="Nurk S."/>
            <person name="Gurevich A."/>
            <person name="Humphrey G."/>
            <person name="Reher R."/>
            <person name="Zhu Q."/>
            <person name="Belda-Ferre P."/>
            <person name="Glukhov E."/>
            <person name="Rex R."/>
            <person name="Dorrestein P.C."/>
            <person name="Knight R."/>
            <person name="Pevzner P."/>
            <person name="Gerwick W.H."/>
            <person name="Gerwick L."/>
        </authorList>
    </citation>
    <scope>NUCLEOTIDE SEQUENCE</scope>
    <source>
        <strain evidence="1">SIO1C4</strain>
    </source>
</reference>
<dbReference type="AlphaFoldDB" id="A0A6B3NDD6"/>
<sequence>MPQYLSPGVYVEEVPPASQPIAGVATSVAGLIGVVADNVKMPPQPGKFQFQIQTNDD</sequence>
<feature type="non-terminal residue" evidence="1">
    <location>
        <position position="57"/>
    </location>
</feature>
<evidence type="ECO:0000313" key="1">
    <source>
        <dbReference type="EMBL" id="NER29597.1"/>
    </source>
</evidence>
<dbReference type="EMBL" id="JAAHFQ010000395">
    <property type="protein sequence ID" value="NER29597.1"/>
    <property type="molecule type" value="Genomic_DNA"/>
</dbReference>
<accession>A0A6B3NDD6</accession>
<comment type="caution">
    <text evidence="1">The sequence shown here is derived from an EMBL/GenBank/DDBJ whole genome shotgun (WGS) entry which is preliminary data.</text>
</comment>
<organism evidence="1">
    <name type="scientific">Symploca sp. SIO1C4</name>
    <dbReference type="NCBI Taxonomy" id="2607765"/>
    <lineage>
        <taxon>Bacteria</taxon>
        <taxon>Bacillati</taxon>
        <taxon>Cyanobacteriota</taxon>
        <taxon>Cyanophyceae</taxon>
        <taxon>Coleofasciculales</taxon>
        <taxon>Coleofasciculaceae</taxon>
        <taxon>Symploca</taxon>
    </lineage>
</organism>
<name>A0A6B3NDD6_9CYAN</name>